<dbReference type="SUPFAM" id="SSF50044">
    <property type="entry name" value="SH3-domain"/>
    <property type="match status" value="1"/>
</dbReference>
<feature type="compositionally biased region" description="Polar residues" evidence="3">
    <location>
        <begin position="372"/>
        <end position="385"/>
    </location>
</feature>
<dbReference type="PROSITE" id="PS50002">
    <property type="entry name" value="SH3"/>
    <property type="match status" value="1"/>
</dbReference>
<dbReference type="FunFam" id="2.30.30.40:FF:000100">
    <property type="entry name" value="SH3 domain-containing YSC84-like protein 1"/>
    <property type="match status" value="1"/>
</dbReference>
<dbReference type="PROSITE" id="PS51021">
    <property type="entry name" value="BAR"/>
    <property type="match status" value="1"/>
</dbReference>
<feature type="domain" description="SH3" evidence="4">
    <location>
        <begin position="446"/>
        <end position="503"/>
    </location>
</feature>
<dbReference type="GO" id="GO:0008289">
    <property type="term" value="F:lipid binding"/>
    <property type="evidence" value="ECO:0007669"/>
    <property type="project" value="TreeGrafter"/>
</dbReference>
<feature type="region of interest" description="Disordered" evidence="3">
    <location>
        <begin position="270"/>
        <end position="445"/>
    </location>
</feature>
<evidence type="ECO:0000256" key="1">
    <source>
        <dbReference type="ARBA" id="ARBA00022443"/>
    </source>
</evidence>
<dbReference type="OrthoDB" id="10255128at2759"/>
<proteinExistence type="predicted"/>
<evidence type="ECO:0000259" key="4">
    <source>
        <dbReference type="PROSITE" id="PS50002"/>
    </source>
</evidence>
<dbReference type="SUPFAM" id="SSF103657">
    <property type="entry name" value="BAR/IMD domain-like"/>
    <property type="match status" value="1"/>
</dbReference>
<dbReference type="GO" id="GO:0097320">
    <property type="term" value="P:plasma membrane tubulation"/>
    <property type="evidence" value="ECO:0007669"/>
    <property type="project" value="TreeGrafter"/>
</dbReference>
<dbReference type="AlphaFoldDB" id="A0A9P6GP59"/>
<feature type="compositionally biased region" description="Polar residues" evidence="3">
    <location>
        <begin position="340"/>
        <end position="349"/>
    </location>
</feature>
<dbReference type="Proteomes" id="UP000756921">
    <property type="component" value="Unassembled WGS sequence"/>
</dbReference>
<feature type="compositionally biased region" description="Gly residues" evidence="3">
    <location>
        <begin position="396"/>
        <end position="406"/>
    </location>
</feature>
<dbReference type="InterPro" id="IPR046982">
    <property type="entry name" value="BIN3/RVS161-like"/>
</dbReference>
<dbReference type="GO" id="GO:0031097">
    <property type="term" value="C:medial cortex"/>
    <property type="evidence" value="ECO:0007669"/>
    <property type="project" value="TreeGrafter"/>
</dbReference>
<dbReference type="InterPro" id="IPR036028">
    <property type="entry name" value="SH3-like_dom_sf"/>
</dbReference>
<dbReference type="EMBL" id="WJXW01000004">
    <property type="protein sequence ID" value="KAF9737674.1"/>
    <property type="molecule type" value="Genomic_DNA"/>
</dbReference>
<keyword evidence="7" id="KW-1185">Reference proteome</keyword>
<dbReference type="SMART" id="SM00326">
    <property type="entry name" value="SH3"/>
    <property type="match status" value="1"/>
</dbReference>
<dbReference type="CDD" id="cd07599">
    <property type="entry name" value="BAR_Rvs167p"/>
    <property type="match status" value="1"/>
</dbReference>
<dbReference type="PANTHER" id="PTHR47174:SF2">
    <property type="entry name" value="SH3 DOMAIN SIGNALLING PROTEIN (AFU_ORTHOLOGUE AFUA_5G07670)"/>
    <property type="match status" value="1"/>
</dbReference>
<dbReference type="GO" id="GO:0043332">
    <property type="term" value="C:mating projection tip"/>
    <property type="evidence" value="ECO:0007669"/>
    <property type="project" value="TreeGrafter"/>
</dbReference>
<protein>
    <submittedName>
        <fullName evidence="6">Sh3 domain signaling protein</fullName>
    </submittedName>
</protein>
<organism evidence="6 7">
    <name type="scientific">Paraphaeosphaeria minitans</name>
    <dbReference type="NCBI Taxonomy" id="565426"/>
    <lineage>
        <taxon>Eukaryota</taxon>
        <taxon>Fungi</taxon>
        <taxon>Dikarya</taxon>
        <taxon>Ascomycota</taxon>
        <taxon>Pezizomycotina</taxon>
        <taxon>Dothideomycetes</taxon>
        <taxon>Pleosporomycetidae</taxon>
        <taxon>Pleosporales</taxon>
        <taxon>Massarineae</taxon>
        <taxon>Didymosphaeriaceae</taxon>
        <taxon>Paraphaeosphaeria</taxon>
    </lineage>
</organism>
<dbReference type="Gene3D" id="1.20.1270.60">
    <property type="entry name" value="Arfaptin homology (AH) domain/BAR domain"/>
    <property type="match status" value="1"/>
</dbReference>
<dbReference type="InterPro" id="IPR001452">
    <property type="entry name" value="SH3_domain"/>
</dbReference>
<dbReference type="InterPro" id="IPR027267">
    <property type="entry name" value="AH/BAR_dom_sf"/>
</dbReference>
<evidence type="ECO:0000313" key="6">
    <source>
        <dbReference type="EMBL" id="KAF9737674.1"/>
    </source>
</evidence>
<comment type="caution">
    <text evidence="6">The sequence shown here is derived from an EMBL/GenBank/DDBJ whole genome shotgun (WGS) entry which is preliminary data.</text>
</comment>
<name>A0A9P6GP59_9PLEO</name>
<evidence type="ECO:0000313" key="7">
    <source>
        <dbReference type="Proteomes" id="UP000756921"/>
    </source>
</evidence>
<dbReference type="InterPro" id="IPR004148">
    <property type="entry name" value="BAR_dom"/>
</dbReference>
<dbReference type="Pfam" id="PF14604">
    <property type="entry name" value="SH3_9"/>
    <property type="match status" value="1"/>
</dbReference>
<dbReference type="PRINTS" id="PR00452">
    <property type="entry name" value="SH3DOMAIN"/>
</dbReference>
<keyword evidence="1 2" id="KW-0728">SH3 domain</keyword>
<reference evidence="6" key="1">
    <citation type="journal article" date="2020" name="Mol. Plant Microbe Interact.">
        <title>Genome Sequence of the Biocontrol Agent Coniothyrium minitans strain Conio (IMI 134523).</title>
        <authorList>
            <person name="Patel D."/>
            <person name="Shittu T.A."/>
            <person name="Baroncelli R."/>
            <person name="Muthumeenakshi S."/>
            <person name="Osborne T.H."/>
            <person name="Janganan T.K."/>
            <person name="Sreenivasaprasad S."/>
        </authorList>
    </citation>
    <scope>NUCLEOTIDE SEQUENCE</scope>
    <source>
        <strain evidence="6">Conio</strain>
    </source>
</reference>
<dbReference type="GO" id="GO:0030479">
    <property type="term" value="C:actin cortical patch"/>
    <property type="evidence" value="ECO:0007669"/>
    <property type="project" value="TreeGrafter"/>
</dbReference>
<sequence>MQRMQRKFGRLPFMARTPNEADIEAMLRDFNDSDHMLKNIEEASAQWRDAWTNILNHQLSCAEGLHSIYKPVAGEFTRHEHVDTPAETMERAIKLEEAFAELKTDMMEEIKDIDKKLILPAKIARDSLKPMKKAITKREDRKVDYERYKGRAEALQKKKTRSDRENTALAKHEADLERAIHEYNYADEGLRNQLPKLNAATFSLLPHLLANQIILQNNLIGNLYTVLHQYSHDQGYPDPPPEPEEVIPEWDASFTSMRKEMEENFELLKAGKARTQPMRLPDKGDTITGIGIRNKVLPGRRTNSSETVPIRDRSPRPQRNNLPPTTEDDGPPPPKLNLASKPSINQLNASKPRIGGASPGLIPTPTFDQFGRRTSTYSDASSTHTNGHDDYFGNNNGNGNGNGIGNGRPRIPSTSSSYGAGYPSPQVLAAKKKPPPPPPPKKVGSFHAEYVTAMYDFEGQNDGDLSFREGDKIRVMKKTNSSQDWWEGELRGCKGSFPANYVK</sequence>
<dbReference type="GO" id="GO:1990528">
    <property type="term" value="C:Rvs161p-Rvs167p complex"/>
    <property type="evidence" value="ECO:0007669"/>
    <property type="project" value="TreeGrafter"/>
</dbReference>
<evidence type="ECO:0000256" key="2">
    <source>
        <dbReference type="PROSITE-ProRule" id="PRU00192"/>
    </source>
</evidence>
<gene>
    <name evidence="6" type="ORF">PMIN01_05453</name>
</gene>
<dbReference type="Gene3D" id="2.30.30.40">
    <property type="entry name" value="SH3 Domains"/>
    <property type="match status" value="1"/>
</dbReference>
<evidence type="ECO:0000259" key="5">
    <source>
        <dbReference type="PROSITE" id="PS51021"/>
    </source>
</evidence>
<accession>A0A9P6GP59</accession>
<dbReference type="GO" id="GO:0006897">
    <property type="term" value="P:endocytosis"/>
    <property type="evidence" value="ECO:0007669"/>
    <property type="project" value="InterPro"/>
</dbReference>
<dbReference type="Pfam" id="PF03114">
    <property type="entry name" value="BAR"/>
    <property type="match status" value="1"/>
</dbReference>
<evidence type="ECO:0000256" key="3">
    <source>
        <dbReference type="SAM" id="MobiDB-lite"/>
    </source>
</evidence>
<dbReference type="PANTHER" id="PTHR47174">
    <property type="entry name" value="BRIDGING INTEGRATOR 3"/>
    <property type="match status" value="1"/>
</dbReference>
<dbReference type="GO" id="GO:0051666">
    <property type="term" value="P:actin cortical patch localization"/>
    <property type="evidence" value="ECO:0007669"/>
    <property type="project" value="InterPro"/>
</dbReference>
<feature type="domain" description="BAR" evidence="5">
    <location>
        <begin position="8"/>
        <end position="240"/>
    </location>
</feature>
<dbReference type="PRINTS" id="PR01887">
    <property type="entry name" value="SPECTRNALPHA"/>
</dbReference>